<dbReference type="Gene3D" id="3.40.50.12780">
    <property type="entry name" value="N-terminal domain of ligase-like"/>
    <property type="match status" value="1"/>
</dbReference>
<dbReference type="Proteomes" id="UP000807306">
    <property type="component" value="Unassembled WGS sequence"/>
</dbReference>
<evidence type="ECO:0000256" key="1">
    <source>
        <dbReference type="SAM" id="MobiDB-lite"/>
    </source>
</evidence>
<dbReference type="InterPro" id="IPR000873">
    <property type="entry name" value="AMP-dep_synth/lig_dom"/>
</dbReference>
<gene>
    <name evidence="3" type="ORF">CPB83DRAFT_845124</name>
</gene>
<evidence type="ECO:0000259" key="2">
    <source>
        <dbReference type="Pfam" id="PF00501"/>
    </source>
</evidence>
<dbReference type="Pfam" id="PF00501">
    <property type="entry name" value="AMP-binding"/>
    <property type="match status" value="1"/>
</dbReference>
<dbReference type="AlphaFoldDB" id="A0A9P6JUF0"/>
<dbReference type="OrthoDB" id="1700726at2759"/>
<dbReference type="GO" id="GO:0016020">
    <property type="term" value="C:membrane"/>
    <property type="evidence" value="ECO:0007669"/>
    <property type="project" value="TreeGrafter"/>
</dbReference>
<reference evidence="3" key="1">
    <citation type="submission" date="2020-11" db="EMBL/GenBank/DDBJ databases">
        <authorList>
            <consortium name="DOE Joint Genome Institute"/>
            <person name="Ahrendt S."/>
            <person name="Riley R."/>
            <person name="Andreopoulos W."/>
            <person name="Labutti K."/>
            <person name="Pangilinan J."/>
            <person name="Ruiz-Duenas F.J."/>
            <person name="Barrasa J.M."/>
            <person name="Sanchez-Garcia M."/>
            <person name="Camarero S."/>
            <person name="Miyauchi S."/>
            <person name="Serrano A."/>
            <person name="Linde D."/>
            <person name="Babiker R."/>
            <person name="Drula E."/>
            <person name="Ayuso-Fernandez I."/>
            <person name="Pacheco R."/>
            <person name="Padilla G."/>
            <person name="Ferreira P."/>
            <person name="Barriuso J."/>
            <person name="Kellner H."/>
            <person name="Castanera R."/>
            <person name="Alfaro M."/>
            <person name="Ramirez L."/>
            <person name="Pisabarro A.G."/>
            <person name="Kuo A."/>
            <person name="Tritt A."/>
            <person name="Lipzen A."/>
            <person name="He G."/>
            <person name="Yan M."/>
            <person name="Ng V."/>
            <person name="Cullen D."/>
            <person name="Martin F."/>
            <person name="Rosso M.-N."/>
            <person name="Henrissat B."/>
            <person name="Hibbett D."/>
            <person name="Martinez A.T."/>
            <person name="Grigoriev I.V."/>
        </authorList>
    </citation>
    <scope>NUCLEOTIDE SEQUENCE</scope>
    <source>
        <strain evidence="3">CBS 506.95</strain>
    </source>
</reference>
<name>A0A9P6JUF0_9AGAR</name>
<dbReference type="PANTHER" id="PTHR43272">
    <property type="entry name" value="LONG-CHAIN-FATTY-ACID--COA LIGASE"/>
    <property type="match status" value="1"/>
</dbReference>
<keyword evidence="4" id="KW-1185">Reference proteome</keyword>
<feature type="domain" description="AMP-dependent synthetase/ligase" evidence="2">
    <location>
        <begin position="100"/>
        <end position="521"/>
    </location>
</feature>
<comment type="caution">
    <text evidence="3">The sequence shown here is derived from an EMBL/GenBank/DDBJ whole genome shotgun (WGS) entry which is preliminary data.</text>
</comment>
<dbReference type="PANTHER" id="PTHR43272:SF11">
    <property type="entry name" value="AMP-DEPENDENT SYNTHETASE_LIGASE DOMAIN-CONTAINING PROTEIN"/>
    <property type="match status" value="1"/>
</dbReference>
<dbReference type="GO" id="GO:0005783">
    <property type="term" value="C:endoplasmic reticulum"/>
    <property type="evidence" value="ECO:0007669"/>
    <property type="project" value="TreeGrafter"/>
</dbReference>
<dbReference type="GO" id="GO:0004467">
    <property type="term" value="F:long-chain fatty acid-CoA ligase activity"/>
    <property type="evidence" value="ECO:0007669"/>
    <property type="project" value="TreeGrafter"/>
</dbReference>
<dbReference type="InterPro" id="IPR042099">
    <property type="entry name" value="ANL_N_sf"/>
</dbReference>
<proteinExistence type="predicted"/>
<feature type="region of interest" description="Disordered" evidence="1">
    <location>
        <begin position="501"/>
        <end position="563"/>
    </location>
</feature>
<dbReference type="SUPFAM" id="SSF56801">
    <property type="entry name" value="Acetyl-CoA synthetase-like"/>
    <property type="match status" value="1"/>
</dbReference>
<accession>A0A9P6JUF0</accession>
<evidence type="ECO:0000313" key="3">
    <source>
        <dbReference type="EMBL" id="KAF9533356.1"/>
    </source>
</evidence>
<protein>
    <recommendedName>
        <fullName evidence="2">AMP-dependent synthetase/ligase domain-containing protein</fullName>
    </recommendedName>
</protein>
<evidence type="ECO:0000313" key="4">
    <source>
        <dbReference type="Proteomes" id="UP000807306"/>
    </source>
</evidence>
<sequence length="580" mass="62314">MALNAAEYLQTDDLTILLALISATLFLLNNLYKPQPLVHPILLGRQSEAGRSRKPKESAIYRNYNTGLLGRFPLRPSKDVHIIADFVRPEVETSRTLWSTKLTNGGLQDRVAAFATGLIRVAGLQPQKSKVLLLLNDCIEFVVSDLALASHSIHSLTISSATLLSPVLDAHPPSAIICHAFLLPHLLEFIYDTHGRQAERTIIVIGEPTAQAMASMASNVKILKFEDVEREGTKADKIFSPLPKPSDVFTTSFYKNSSGQIQGAQFTHENFTAGVAAIRALFPAAMALSPLDTITSAYSLSTAYGRAIAYTAIHDGTSFATVQSSELFHPNENDVKSENVWTLTAKKYPIPSPTILFVKTGHLTSLVKAVDEVAKRSWLFPVAWRHKVAEIYEGFVTNQSLWDRLVFDGARGQAAGPMGASVRGVVVSGDLLDAELLTPARAVLSVPLINAFTHPLCAAPVLASHALDLQAFPASGEVNRVAHSGPPSLNVEAKLVGVNDSEVEAGGDPTGNLLIRGPPVGKTASLEKEQSEPGSDSEYVDVGAADAKKSQTQSSEEDSWTSAEVKARVLSNGAFVVLGK</sequence>
<dbReference type="EMBL" id="MU157828">
    <property type="protein sequence ID" value="KAF9533356.1"/>
    <property type="molecule type" value="Genomic_DNA"/>
</dbReference>
<organism evidence="3 4">
    <name type="scientific">Crepidotus variabilis</name>
    <dbReference type="NCBI Taxonomy" id="179855"/>
    <lineage>
        <taxon>Eukaryota</taxon>
        <taxon>Fungi</taxon>
        <taxon>Dikarya</taxon>
        <taxon>Basidiomycota</taxon>
        <taxon>Agaricomycotina</taxon>
        <taxon>Agaricomycetes</taxon>
        <taxon>Agaricomycetidae</taxon>
        <taxon>Agaricales</taxon>
        <taxon>Agaricineae</taxon>
        <taxon>Crepidotaceae</taxon>
        <taxon>Crepidotus</taxon>
    </lineage>
</organism>